<comment type="caution">
    <text evidence="4">The sequence shown here is derived from an EMBL/GenBank/DDBJ whole genome shotgun (WGS) entry which is preliminary data.</text>
</comment>
<sequence>MAARGPITNQYENLTSHNVEFKKVPGAPPILCLKNAADQDVERIDMEPLKRDEINDLLKKWNFYKKSSEDEEVPEGADGPYELKEEL</sequence>
<feature type="domain" description="Selenoprotein F/M" evidence="3">
    <location>
        <begin position="17"/>
        <end position="60"/>
    </location>
</feature>
<evidence type="ECO:0000256" key="2">
    <source>
        <dbReference type="SAM" id="MobiDB-lite"/>
    </source>
</evidence>
<reference evidence="4" key="1">
    <citation type="submission" date="2018-11" db="EMBL/GenBank/DDBJ databases">
        <authorList>
            <person name="Alioto T."/>
            <person name="Alioto T."/>
        </authorList>
    </citation>
    <scope>NUCLEOTIDE SEQUENCE</scope>
</reference>
<keyword evidence="5" id="KW-1185">Reference proteome</keyword>
<feature type="region of interest" description="Disordered" evidence="2">
    <location>
        <begin position="67"/>
        <end position="87"/>
    </location>
</feature>
<accession>A0A8B6G4G0</accession>
<dbReference type="SUPFAM" id="SSF52833">
    <property type="entry name" value="Thioredoxin-like"/>
    <property type="match status" value="1"/>
</dbReference>
<protein>
    <recommendedName>
        <fullName evidence="3">Selenoprotein F/M domain-containing protein</fullName>
    </recommendedName>
</protein>
<proteinExistence type="inferred from homology"/>
<dbReference type="Proteomes" id="UP000596742">
    <property type="component" value="Unassembled WGS sequence"/>
</dbReference>
<dbReference type="OrthoDB" id="25165at2759"/>
<organism evidence="4 5">
    <name type="scientific">Mytilus galloprovincialis</name>
    <name type="common">Mediterranean mussel</name>
    <dbReference type="NCBI Taxonomy" id="29158"/>
    <lineage>
        <taxon>Eukaryota</taxon>
        <taxon>Metazoa</taxon>
        <taxon>Spiralia</taxon>
        <taxon>Lophotrochozoa</taxon>
        <taxon>Mollusca</taxon>
        <taxon>Bivalvia</taxon>
        <taxon>Autobranchia</taxon>
        <taxon>Pteriomorphia</taxon>
        <taxon>Mytilida</taxon>
        <taxon>Mytiloidea</taxon>
        <taxon>Mytilidae</taxon>
        <taxon>Mytilinae</taxon>
        <taxon>Mytilus</taxon>
    </lineage>
</organism>
<dbReference type="InterPro" id="IPR014912">
    <property type="entry name" value="Sep15_SelM_dom"/>
</dbReference>
<evidence type="ECO:0000313" key="5">
    <source>
        <dbReference type="Proteomes" id="UP000596742"/>
    </source>
</evidence>
<dbReference type="AlphaFoldDB" id="A0A8B6G4G0"/>
<gene>
    <name evidence="4" type="ORF">MGAL_10B046878</name>
</gene>
<name>A0A8B6G4G0_MYTGA</name>
<comment type="similarity">
    <text evidence="1">Belongs to the selenoprotein M/F family.</text>
</comment>
<evidence type="ECO:0000256" key="1">
    <source>
        <dbReference type="ARBA" id="ARBA00005742"/>
    </source>
</evidence>
<dbReference type="Gene3D" id="3.40.30.50">
    <property type="entry name" value="Sep15/SelM thioredoxin-like domain, active-site redox motif"/>
    <property type="match status" value="1"/>
</dbReference>
<dbReference type="InterPro" id="IPR036249">
    <property type="entry name" value="Thioredoxin-like_sf"/>
</dbReference>
<dbReference type="EMBL" id="UYJE01007851">
    <property type="protein sequence ID" value="VDI58475.1"/>
    <property type="molecule type" value="Genomic_DNA"/>
</dbReference>
<dbReference type="Pfam" id="PF08806">
    <property type="entry name" value="Sep15_SelM"/>
    <property type="match status" value="1"/>
</dbReference>
<dbReference type="InterPro" id="IPR038219">
    <property type="entry name" value="Sep15/SelM_sf"/>
</dbReference>
<evidence type="ECO:0000313" key="4">
    <source>
        <dbReference type="EMBL" id="VDI58475.1"/>
    </source>
</evidence>
<evidence type="ECO:0000259" key="3">
    <source>
        <dbReference type="Pfam" id="PF08806"/>
    </source>
</evidence>